<gene>
    <name evidence="2" type="ORF">TrLO_g7209</name>
</gene>
<feature type="domain" description="AB hydrolase-1" evidence="1">
    <location>
        <begin position="27"/>
        <end position="279"/>
    </location>
</feature>
<dbReference type="InterPro" id="IPR050471">
    <property type="entry name" value="AB_hydrolase"/>
</dbReference>
<dbReference type="PANTHER" id="PTHR43433">
    <property type="entry name" value="HYDROLASE, ALPHA/BETA FOLD FAMILY PROTEIN"/>
    <property type="match status" value="1"/>
</dbReference>
<dbReference type="OrthoDB" id="19657at2759"/>
<comment type="caution">
    <text evidence="2">The sequence shown here is derived from an EMBL/GenBank/DDBJ whole genome shotgun (WGS) entry which is preliminary data.</text>
</comment>
<accession>A0A9W7AX06</accession>
<dbReference type="EMBL" id="BRXW01000739">
    <property type="protein sequence ID" value="GMH75969.1"/>
    <property type="molecule type" value="Genomic_DNA"/>
</dbReference>
<dbReference type="SUPFAM" id="SSF53474">
    <property type="entry name" value="alpha/beta-Hydrolases"/>
    <property type="match status" value="1"/>
</dbReference>
<dbReference type="InterPro" id="IPR000073">
    <property type="entry name" value="AB_hydrolase_1"/>
</dbReference>
<organism evidence="2 3">
    <name type="scientific">Triparma laevis f. longispina</name>
    <dbReference type="NCBI Taxonomy" id="1714387"/>
    <lineage>
        <taxon>Eukaryota</taxon>
        <taxon>Sar</taxon>
        <taxon>Stramenopiles</taxon>
        <taxon>Ochrophyta</taxon>
        <taxon>Bolidophyceae</taxon>
        <taxon>Parmales</taxon>
        <taxon>Triparmaceae</taxon>
        <taxon>Triparma</taxon>
    </lineage>
</organism>
<dbReference type="PANTHER" id="PTHR43433:SF5">
    <property type="entry name" value="AB HYDROLASE-1 DOMAIN-CONTAINING PROTEIN"/>
    <property type="match status" value="1"/>
</dbReference>
<proteinExistence type="predicted"/>
<dbReference type="InterPro" id="IPR029058">
    <property type="entry name" value="AB_hydrolase_fold"/>
</dbReference>
<dbReference type="Proteomes" id="UP001165122">
    <property type="component" value="Unassembled WGS sequence"/>
</dbReference>
<dbReference type="Gene3D" id="3.40.50.1820">
    <property type="entry name" value="alpha/beta hydrolase"/>
    <property type="match status" value="1"/>
</dbReference>
<name>A0A9W7AX06_9STRA</name>
<dbReference type="AlphaFoldDB" id="A0A9W7AX06"/>
<evidence type="ECO:0000313" key="2">
    <source>
        <dbReference type="EMBL" id="GMH75969.1"/>
    </source>
</evidence>
<protein>
    <recommendedName>
        <fullName evidence="1">AB hydrolase-1 domain-containing protein</fullName>
    </recommendedName>
</protein>
<keyword evidence="3" id="KW-1185">Reference proteome</keyword>
<evidence type="ECO:0000313" key="3">
    <source>
        <dbReference type="Proteomes" id="UP001165122"/>
    </source>
</evidence>
<reference evidence="3" key="1">
    <citation type="journal article" date="2023" name="Commun. Biol.">
        <title>Genome analysis of Parmales, the sister group of diatoms, reveals the evolutionary specialization of diatoms from phago-mixotrophs to photoautotrophs.</title>
        <authorList>
            <person name="Ban H."/>
            <person name="Sato S."/>
            <person name="Yoshikawa S."/>
            <person name="Yamada K."/>
            <person name="Nakamura Y."/>
            <person name="Ichinomiya M."/>
            <person name="Sato N."/>
            <person name="Blanc-Mathieu R."/>
            <person name="Endo H."/>
            <person name="Kuwata A."/>
            <person name="Ogata H."/>
        </authorList>
    </citation>
    <scope>NUCLEOTIDE SEQUENCE [LARGE SCALE GENOMIC DNA]</scope>
    <source>
        <strain evidence="3">NIES 3700</strain>
    </source>
</reference>
<evidence type="ECO:0000259" key="1">
    <source>
        <dbReference type="Pfam" id="PF00561"/>
    </source>
</evidence>
<dbReference type="Pfam" id="PF00561">
    <property type="entry name" value="Abhydrolase_1"/>
    <property type="match status" value="1"/>
</dbReference>
<sequence length="318" mass="34663">MRAQIKSGDVDGMYLEYETFGDKKNPCVLLIMGLAVQMLAWRERFCEDLAAKGFYVIRFDNRDIGLSKHFDELGPPPLVRRVIFNAICGRWFKVGTPYGLEDMARDSFGLLTALGFEKAHLVGASMGGMIAQTMAIMDPDRVLSLCSIMSTTGARNLPDGETKVRMMLLKKPGPTHEDRVNRTIDAITMISSPQLPSADLASYAERVITRSYHPEGATRQMNAIIAQADRSKDLGGLKMPCVVIHGRGDRLVPVAHGEATAAAIGGDVGLVIVDNMGHVVVQRFNETVISAIVRNAGRGMGRGSREGLDISDLDLSLE</sequence>